<keyword evidence="1" id="KW-0472">Membrane</keyword>
<sequence length="55" mass="6048">MPETDDSSALYLSALLMILFVLSLLVLKERFGPACSLPCLVFSPHSTHVNQIESI</sequence>
<accession>A0A6A6DI17</accession>
<protein>
    <submittedName>
        <fullName evidence="2">Uncharacterized protein</fullName>
    </submittedName>
</protein>
<evidence type="ECO:0000256" key="1">
    <source>
        <dbReference type="SAM" id="Phobius"/>
    </source>
</evidence>
<organism evidence="2 3">
    <name type="scientific">Zopfia rhizophila CBS 207.26</name>
    <dbReference type="NCBI Taxonomy" id="1314779"/>
    <lineage>
        <taxon>Eukaryota</taxon>
        <taxon>Fungi</taxon>
        <taxon>Dikarya</taxon>
        <taxon>Ascomycota</taxon>
        <taxon>Pezizomycotina</taxon>
        <taxon>Dothideomycetes</taxon>
        <taxon>Dothideomycetes incertae sedis</taxon>
        <taxon>Zopfiaceae</taxon>
        <taxon>Zopfia</taxon>
    </lineage>
</organism>
<evidence type="ECO:0000313" key="2">
    <source>
        <dbReference type="EMBL" id="KAF2179184.1"/>
    </source>
</evidence>
<keyword evidence="3" id="KW-1185">Reference proteome</keyword>
<dbReference type="EMBL" id="ML994669">
    <property type="protein sequence ID" value="KAF2179184.1"/>
    <property type="molecule type" value="Genomic_DNA"/>
</dbReference>
<keyword evidence="1" id="KW-1133">Transmembrane helix</keyword>
<proteinExistence type="predicted"/>
<dbReference type="AlphaFoldDB" id="A0A6A6DI17"/>
<name>A0A6A6DI17_9PEZI</name>
<feature type="transmembrane region" description="Helical" evidence="1">
    <location>
        <begin position="6"/>
        <end position="27"/>
    </location>
</feature>
<keyword evidence="1" id="KW-0812">Transmembrane</keyword>
<reference evidence="2" key="1">
    <citation type="journal article" date="2020" name="Stud. Mycol.">
        <title>101 Dothideomycetes genomes: a test case for predicting lifestyles and emergence of pathogens.</title>
        <authorList>
            <person name="Haridas S."/>
            <person name="Albert R."/>
            <person name="Binder M."/>
            <person name="Bloem J."/>
            <person name="Labutti K."/>
            <person name="Salamov A."/>
            <person name="Andreopoulos B."/>
            <person name="Baker S."/>
            <person name="Barry K."/>
            <person name="Bills G."/>
            <person name="Bluhm B."/>
            <person name="Cannon C."/>
            <person name="Castanera R."/>
            <person name="Culley D."/>
            <person name="Daum C."/>
            <person name="Ezra D."/>
            <person name="Gonzalez J."/>
            <person name="Henrissat B."/>
            <person name="Kuo A."/>
            <person name="Liang C."/>
            <person name="Lipzen A."/>
            <person name="Lutzoni F."/>
            <person name="Magnuson J."/>
            <person name="Mondo S."/>
            <person name="Nolan M."/>
            <person name="Ohm R."/>
            <person name="Pangilinan J."/>
            <person name="Park H.-J."/>
            <person name="Ramirez L."/>
            <person name="Alfaro M."/>
            <person name="Sun H."/>
            <person name="Tritt A."/>
            <person name="Yoshinaga Y."/>
            <person name="Zwiers L.-H."/>
            <person name="Turgeon B."/>
            <person name="Goodwin S."/>
            <person name="Spatafora J."/>
            <person name="Crous P."/>
            <person name="Grigoriev I."/>
        </authorList>
    </citation>
    <scope>NUCLEOTIDE SEQUENCE</scope>
    <source>
        <strain evidence="2">CBS 207.26</strain>
    </source>
</reference>
<evidence type="ECO:0000313" key="3">
    <source>
        <dbReference type="Proteomes" id="UP000800200"/>
    </source>
</evidence>
<gene>
    <name evidence="2" type="ORF">K469DRAFT_717455</name>
</gene>
<dbReference type="Proteomes" id="UP000800200">
    <property type="component" value="Unassembled WGS sequence"/>
</dbReference>